<dbReference type="Pfam" id="PF03959">
    <property type="entry name" value="FSH1"/>
    <property type="match status" value="1"/>
</dbReference>
<dbReference type="InterPro" id="IPR050593">
    <property type="entry name" value="LovG"/>
</dbReference>
<dbReference type="EMBL" id="JBFXLR010000030">
    <property type="protein sequence ID" value="KAL2847126.1"/>
    <property type="molecule type" value="Genomic_DNA"/>
</dbReference>
<comment type="similarity">
    <text evidence="1">Belongs to the LovG family.</text>
</comment>
<evidence type="ECO:0000313" key="5">
    <source>
        <dbReference type="Proteomes" id="UP001610444"/>
    </source>
</evidence>
<protein>
    <submittedName>
        <fullName evidence="4">Serine hydrolase-domain-containing protein</fullName>
    </submittedName>
</protein>
<feature type="domain" description="Serine hydrolase" evidence="3">
    <location>
        <begin position="78"/>
        <end position="301"/>
    </location>
</feature>
<dbReference type="InterPro" id="IPR005645">
    <property type="entry name" value="FSH-like_dom"/>
</dbReference>
<name>A0ABR4K475_9EURO</name>
<reference evidence="4 5" key="1">
    <citation type="submission" date="2024-07" db="EMBL/GenBank/DDBJ databases">
        <title>Section-level genome sequencing and comparative genomics of Aspergillus sections Usti and Cavernicolus.</title>
        <authorList>
            <consortium name="Lawrence Berkeley National Laboratory"/>
            <person name="Nybo J.L."/>
            <person name="Vesth T.C."/>
            <person name="Theobald S."/>
            <person name="Frisvad J.C."/>
            <person name="Larsen T.O."/>
            <person name="Kjaerboelling I."/>
            <person name="Rothschild-Mancinelli K."/>
            <person name="Lyhne E.K."/>
            <person name="Kogle M.E."/>
            <person name="Barry K."/>
            <person name="Clum A."/>
            <person name="Na H."/>
            <person name="Ledsgaard L."/>
            <person name="Lin J."/>
            <person name="Lipzen A."/>
            <person name="Kuo A."/>
            <person name="Riley R."/>
            <person name="Mondo S."/>
            <person name="LaButti K."/>
            <person name="Haridas S."/>
            <person name="Pangalinan J."/>
            <person name="Salamov A.A."/>
            <person name="Simmons B.A."/>
            <person name="Magnuson J.K."/>
            <person name="Chen J."/>
            <person name="Drula E."/>
            <person name="Henrissat B."/>
            <person name="Wiebenga A."/>
            <person name="Lubbers R.J."/>
            <person name="Gomes A.C."/>
            <person name="Macurrencykelacurrency M.R."/>
            <person name="Stajich J."/>
            <person name="Grigoriev I.V."/>
            <person name="Mortensen U.H."/>
            <person name="De vries R.P."/>
            <person name="Baker S.E."/>
            <person name="Andersen M.R."/>
        </authorList>
    </citation>
    <scope>NUCLEOTIDE SEQUENCE [LARGE SCALE GENOMIC DNA]</scope>
    <source>
        <strain evidence="4 5">CBS 756.74</strain>
    </source>
</reference>
<dbReference type="RefSeq" id="XP_070897573.1">
    <property type="nucleotide sequence ID" value="XM_071046095.1"/>
</dbReference>
<organism evidence="4 5">
    <name type="scientific">Aspergillus pseudodeflectus</name>
    <dbReference type="NCBI Taxonomy" id="176178"/>
    <lineage>
        <taxon>Eukaryota</taxon>
        <taxon>Fungi</taxon>
        <taxon>Dikarya</taxon>
        <taxon>Ascomycota</taxon>
        <taxon>Pezizomycotina</taxon>
        <taxon>Eurotiomycetes</taxon>
        <taxon>Eurotiomycetidae</taxon>
        <taxon>Eurotiales</taxon>
        <taxon>Aspergillaceae</taxon>
        <taxon>Aspergillus</taxon>
        <taxon>Aspergillus subgen. Nidulantes</taxon>
    </lineage>
</organism>
<dbReference type="InterPro" id="IPR029058">
    <property type="entry name" value="AB_hydrolase_fold"/>
</dbReference>
<dbReference type="SUPFAM" id="SSF53474">
    <property type="entry name" value="alpha/beta-Hydrolases"/>
    <property type="match status" value="1"/>
</dbReference>
<gene>
    <name evidence="4" type="ORF">BJX68DRAFT_268425</name>
</gene>
<accession>A0ABR4K475</accession>
<evidence type="ECO:0000256" key="1">
    <source>
        <dbReference type="ARBA" id="ARBA00005863"/>
    </source>
</evidence>
<sequence length="323" mass="35163">MLETLQPWSPWPQALNPWMKTASSTSTFSSTSTSSSYSTYPSPIQTPQIRQNSHLQHSYFPSPPSQKPTPKEPSLALPRILCLHGGGTNARIFRSQCRALRARLGPYFRLVFADAPFLTTPGPDVISVYEKWGPFRAWFPPGYGMSGSPHNGPVPICDTDSASHLVISTIESSITAAMNADNALGASGPFIGIMGFSQGAKMAASLLLRQQNNPGHGYDFQIDYRFAVLLAGRAPMVSLSPDDDMAYYGLVPATLTLPTIHVHGTKDPGLPLHRELLEYGCEEGSARVVEWEGEHRVPIRSGDVLAVVEEVLGVAREVGVLRY</sequence>
<proteinExistence type="inferred from homology"/>
<keyword evidence="5" id="KW-1185">Reference proteome</keyword>
<evidence type="ECO:0000256" key="2">
    <source>
        <dbReference type="ARBA" id="ARBA00022801"/>
    </source>
</evidence>
<evidence type="ECO:0000313" key="4">
    <source>
        <dbReference type="EMBL" id="KAL2847126.1"/>
    </source>
</evidence>
<dbReference type="PANTHER" id="PTHR48070">
    <property type="entry name" value="ESTERASE OVCA2"/>
    <property type="match status" value="1"/>
</dbReference>
<evidence type="ECO:0000259" key="3">
    <source>
        <dbReference type="Pfam" id="PF03959"/>
    </source>
</evidence>
<dbReference type="PANTHER" id="PTHR48070:SF3">
    <property type="entry name" value="ESTERASE DBAE-RELATED"/>
    <property type="match status" value="1"/>
</dbReference>
<dbReference type="GO" id="GO:0016787">
    <property type="term" value="F:hydrolase activity"/>
    <property type="evidence" value="ECO:0007669"/>
    <property type="project" value="UniProtKB-KW"/>
</dbReference>
<keyword evidence="2 4" id="KW-0378">Hydrolase</keyword>
<dbReference type="Proteomes" id="UP001610444">
    <property type="component" value="Unassembled WGS sequence"/>
</dbReference>
<dbReference type="Gene3D" id="3.40.50.1820">
    <property type="entry name" value="alpha/beta hydrolase"/>
    <property type="match status" value="1"/>
</dbReference>
<comment type="caution">
    <text evidence="4">The sequence shown here is derived from an EMBL/GenBank/DDBJ whole genome shotgun (WGS) entry which is preliminary data.</text>
</comment>
<dbReference type="GeneID" id="98161259"/>